<accession>A0A4V1D1X1</accession>
<keyword evidence="2" id="KW-1185">Reference proteome</keyword>
<protein>
    <submittedName>
        <fullName evidence="1">GLPGLI family protein</fullName>
    </submittedName>
</protein>
<dbReference type="NCBIfam" id="TIGR01200">
    <property type="entry name" value="GLPGLI"/>
    <property type="match status" value="1"/>
</dbReference>
<evidence type="ECO:0000313" key="2">
    <source>
        <dbReference type="Proteomes" id="UP000297031"/>
    </source>
</evidence>
<dbReference type="OrthoDB" id="1440774at2"/>
<name>A0A4V1D1X1_9BACT</name>
<dbReference type="AlphaFoldDB" id="A0A4V1D1X1"/>
<dbReference type="KEGG" id="mgod:E7746_12755"/>
<dbReference type="Pfam" id="PF09697">
    <property type="entry name" value="Porph_ging"/>
    <property type="match status" value="1"/>
</dbReference>
<reference evidence="1 2" key="1">
    <citation type="submission" date="2019-02" db="EMBL/GenBank/DDBJ databases">
        <title>Isolation and identification of novel species under the genus Muribaculum.</title>
        <authorList>
            <person name="Miyake S."/>
            <person name="Ding Y."/>
            <person name="Low A."/>
            <person name="Soh M."/>
            <person name="Seedorf H."/>
        </authorList>
    </citation>
    <scope>NUCLEOTIDE SEQUENCE [LARGE SCALE GENOMIC DNA]</scope>
    <source>
        <strain evidence="1 2">TLL-A4</strain>
    </source>
</reference>
<sequence>MIKRTILFMILCAITLLPDIADAKLLHRQLNILQSWVPDSKTLATDNMEFIYDFCYKVDTVGNNFDIRDKMMLQISPEMSKFSSYTNMNVDSLINTMSPDEIAANAEKLANGIPMIILKDYTAGKFTHSEKICLDWFKYEEPAPEFEWELVDSVTTVLGYECKGARCSFRGREWIVYYCVEIPVMDGPWKFHGLPGLIMAAHDANREYAFECISINSHSSRDITVYDVSYNNTTRKKFYDTLHRYDTNPFSYYQTTTGGSVTVTDEAGNPDLTAFDPMELDYDYIERDWREK</sequence>
<proteinExistence type="predicted"/>
<dbReference type="InterPro" id="IPR005901">
    <property type="entry name" value="GLPGLI"/>
</dbReference>
<gene>
    <name evidence="1" type="ORF">E7746_12755</name>
</gene>
<evidence type="ECO:0000313" key="1">
    <source>
        <dbReference type="EMBL" id="QCD36688.1"/>
    </source>
</evidence>
<dbReference type="Proteomes" id="UP000297031">
    <property type="component" value="Chromosome"/>
</dbReference>
<dbReference type="EMBL" id="CP039393">
    <property type="protein sequence ID" value="QCD36688.1"/>
    <property type="molecule type" value="Genomic_DNA"/>
</dbReference>
<organism evidence="1 2">
    <name type="scientific">Muribaculum gordoncarteri</name>
    <dbReference type="NCBI Taxonomy" id="2530390"/>
    <lineage>
        <taxon>Bacteria</taxon>
        <taxon>Pseudomonadati</taxon>
        <taxon>Bacteroidota</taxon>
        <taxon>Bacteroidia</taxon>
        <taxon>Bacteroidales</taxon>
        <taxon>Muribaculaceae</taxon>
        <taxon>Muribaculum</taxon>
    </lineage>
</organism>